<proteinExistence type="predicted"/>
<dbReference type="EMBL" id="JANVFU010000003">
    <property type="protein sequence ID" value="KAJ3747544.1"/>
    <property type="molecule type" value="Genomic_DNA"/>
</dbReference>
<comment type="caution">
    <text evidence="1">The sequence shown here is derived from an EMBL/GenBank/DDBJ whole genome shotgun (WGS) entry which is preliminary data.</text>
</comment>
<dbReference type="Proteomes" id="UP001142393">
    <property type="component" value="Unassembled WGS sequence"/>
</dbReference>
<reference evidence="1 2" key="1">
    <citation type="journal article" date="2023" name="Proc. Natl. Acad. Sci. U.S.A.">
        <title>A global phylogenomic analysis of the shiitake genus Lentinula.</title>
        <authorList>
            <person name="Sierra-Patev S."/>
            <person name="Min B."/>
            <person name="Naranjo-Ortiz M."/>
            <person name="Looney B."/>
            <person name="Konkel Z."/>
            <person name="Slot J.C."/>
            <person name="Sakamoto Y."/>
            <person name="Steenwyk J.L."/>
            <person name="Rokas A."/>
            <person name="Carro J."/>
            <person name="Camarero S."/>
            <person name="Ferreira P."/>
            <person name="Molpeceres G."/>
            <person name="Ruiz-Duenas F.J."/>
            <person name="Serrano A."/>
            <person name="Henrissat B."/>
            <person name="Drula E."/>
            <person name="Hughes K.W."/>
            <person name="Mata J.L."/>
            <person name="Ishikawa N.K."/>
            <person name="Vargas-Isla R."/>
            <person name="Ushijima S."/>
            <person name="Smith C.A."/>
            <person name="Donoghue J."/>
            <person name="Ahrendt S."/>
            <person name="Andreopoulos W."/>
            <person name="He G."/>
            <person name="LaButti K."/>
            <person name="Lipzen A."/>
            <person name="Ng V."/>
            <person name="Riley R."/>
            <person name="Sandor L."/>
            <person name="Barry K."/>
            <person name="Martinez A.T."/>
            <person name="Xiao Y."/>
            <person name="Gibbons J.G."/>
            <person name="Terashima K."/>
            <person name="Grigoriev I.V."/>
            <person name="Hibbett D."/>
        </authorList>
    </citation>
    <scope>NUCLEOTIDE SEQUENCE [LARGE SCALE GENOMIC DNA]</scope>
    <source>
        <strain evidence="1 2">TFB7810</strain>
    </source>
</reference>
<organism evidence="1 2">
    <name type="scientific">Lentinula detonsa</name>
    <dbReference type="NCBI Taxonomy" id="2804962"/>
    <lineage>
        <taxon>Eukaryota</taxon>
        <taxon>Fungi</taxon>
        <taxon>Dikarya</taxon>
        <taxon>Basidiomycota</taxon>
        <taxon>Agaricomycotina</taxon>
        <taxon>Agaricomycetes</taxon>
        <taxon>Agaricomycetidae</taxon>
        <taxon>Agaricales</taxon>
        <taxon>Marasmiineae</taxon>
        <taxon>Omphalotaceae</taxon>
        <taxon>Lentinula</taxon>
    </lineage>
</organism>
<sequence length="214" mass="24500">MFGVSFGGGQQRPSNFLHTNHDQSIVDEVRNTEVVKAIARRVDFLLACYFPNLHSLYTNVLQDLCKHDGNLKPNWEGCCFAAASLNFQNAVTFSHRDYLNLLFGQCAVYSAGSFNYKKGGHLILWDLKLILEFPPGCIIFFPSAMIRHSNTAIQDSETRHSLTFFSASGLFRWRHNNFMSDKDFVAGASRDERATWDEHRRNLWQTGLKLLRSM</sequence>
<keyword evidence="2" id="KW-1185">Reference proteome</keyword>
<evidence type="ECO:0000313" key="2">
    <source>
        <dbReference type="Proteomes" id="UP001142393"/>
    </source>
</evidence>
<protein>
    <submittedName>
        <fullName evidence="1">Uncharacterized protein</fullName>
    </submittedName>
</protein>
<dbReference type="AlphaFoldDB" id="A0A9W8P5V2"/>
<name>A0A9W8P5V2_9AGAR</name>
<dbReference type="Gene3D" id="3.60.130.30">
    <property type="match status" value="1"/>
</dbReference>
<evidence type="ECO:0000313" key="1">
    <source>
        <dbReference type="EMBL" id="KAJ3747544.1"/>
    </source>
</evidence>
<accession>A0A9W8P5V2</accession>
<gene>
    <name evidence="1" type="ORF">DFH05DRAFT_1533746</name>
</gene>